<reference evidence="3" key="1">
    <citation type="submission" date="2010-05" db="EMBL/GenBank/DDBJ databases">
        <title>The complete genome of Truepera radiovictris DSM 17093.</title>
        <authorList>
            <consortium name="US DOE Joint Genome Institute (JGI-PGF)"/>
            <person name="Lucas S."/>
            <person name="Copeland A."/>
            <person name="Lapidus A."/>
            <person name="Glavina del Rio T."/>
            <person name="Dalin E."/>
            <person name="Tice H."/>
            <person name="Bruce D."/>
            <person name="Goodwin L."/>
            <person name="Pitluck S."/>
            <person name="Kyrpides N."/>
            <person name="Mavromatis K."/>
            <person name="Ovchinnikova G."/>
            <person name="Munk A.C."/>
            <person name="Detter J.C."/>
            <person name="Han C."/>
            <person name="Tapia R."/>
            <person name="Land M."/>
            <person name="Hauser L."/>
            <person name="Markowitz V."/>
            <person name="Cheng J.-F."/>
            <person name="Hugenholtz P."/>
            <person name="Woyke T."/>
            <person name="Wu D."/>
            <person name="Tindall B."/>
            <person name="Pomrenke H.G."/>
            <person name="Brambilla E."/>
            <person name="Klenk H.-P."/>
            <person name="Eisen J.A."/>
        </authorList>
    </citation>
    <scope>NUCLEOTIDE SEQUENCE [LARGE SCALE GENOMIC DNA]</scope>
    <source>
        <strain evidence="3">DSM 17093 / CIP 108686 / LMG 22925 / RQ-24</strain>
    </source>
</reference>
<gene>
    <name evidence="2" type="ordered locus">Trad_2044</name>
</gene>
<dbReference type="HOGENOM" id="CLU_1926659_0_0_0"/>
<keyword evidence="1" id="KW-1133">Transmembrane helix</keyword>
<feature type="transmembrane region" description="Helical" evidence="1">
    <location>
        <begin position="81"/>
        <end position="99"/>
    </location>
</feature>
<protein>
    <submittedName>
        <fullName evidence="2">Uncharacterized protein</fullName>
    </submittedName>
</protein>
<evidence type="ECO:0000313" key="2">
    <source>
        <dbReference type="EMBL" id="ADI15158.1"/>
    </source>
</evidence>
<accession>D7CR70</accession>
<name>D7CR70_TRURR</name>
<sequence>MDRDEAQRQLESHARQAQHLQRRYIRPVMLFLALFAFAFLITGGSGTVLGNLVLVGIFVGWAIFSGQLNRVTWRREQHLKLVGVLFLGWLWIIVCNAYFVNWNPLGLPLSGLLGGVLAALPFLLLAYHYRP</sequence>
<keyword evidence="1" id="KW-0812">Transmembrane</keyword>
<organism evidence="2 3">
    <name type="scientific">Truepera radiovictrix (strain DSM 17093 / CIP 108686 / LMG 22925 / RQ-24)</name>
    <dbReference type="NCBI Taxonomy" id="649638"/>
    <lineage>
        <taxon>Bacteria</taxon>
        <taxon>Thermotogati</taxon>
        <taxon>Deinococcota</taxon>
        <taxon>Deinococci</taxon>
        <taxon>Trueperales</taxon>
        <taxon>Trueperaceae</taxon>
        <taxon>Truepera</taxon>
    </lineage>
</organism>
<dbReference type="STRING" id="649638.Trad_2044"/>
<feature type="transmembrane region" description="Helical" evidence="1">
    <location>
        <begin position="105"/>
        <end position="127"/>
    </location>
</feature>
<dbReference type="AlphaFoldDB" id="D7CR70"/>
<dbReference type="RefSeq" id="WP_013178523.1">
    <property type="nucleotide sequence ID" value="NC_014221.1"/>
</dbReference>
<proteinExistence type="predicted"/>
<dbReference type="Proteomes" id="UP000000379">
    <property type="component" value="Chromosome"/>
</dbReference>
<keyword evidence="1" id="KW-0472">Membrane</keyword>
<dbReference type="KEGG" id="tra:Trad_2044"/>
<dbReference type="EMBL" id="CP002049">
    <property type="protein sequence ID" value="ADI15158.1"/>
    <property type="molecule type" value="Genomic_DNA"/>
</dbReference>
<evidence type="ECO:0000313" key="3">
    <source>
        <dbReference type="Proteomes" id="UP000000379"/>
    </source>
</evidence>
<reference evidence="2 3" key="2">
    <citation type="journal article" date="2011" name="Stand. Genomic Sci.">
        <title>Complete genome sequence of Truepera radiovictrix type strain (RQ-24).</title>
        <authorList>
            <person name="Ivanova N."/>
            <person name="Rohde C."/>
            <person name="Munk C."/>
            <person name="Nolan M."/>
            <person name="Lucas S."/>
            <person name="Del Rio T.G."/>
            <person name="Tice H."/>
            <person name="Deshpande S."/>
            <person name="Cheng J.F."/>
            <person name="Tapia R."/>
            <person name="Han C."/>
            <person name="Goodwin L."/>
            <person name="Pitluck S."/>
            <person name="Liolios K."/>
            <person name="Mavromatis K."/>
            <person name="Mikhailova N."/>
            <person name="Pati A."/>
            <person name="Chen A."/>
            <person name="Palaniappan K."/>
            <person name="Land M."/>
            <person name="Hauser L."/>
            <person name="Chang Y.J."/>
            <person name="Jeffries C.D."/>
            <person name="Brambilla E."/>
            <person name="Rohde M."/>
            <person name="Goker M."/>
            <person name="Tindall B.J."/>
            <person name="Woyke T."/>
            <person name="Bristow J."/>
            <person name="Eisen J.A."/>
            <person name="Markowitz V."/>
            <person name="Hugenholtz P."/>
            <person name="Kyrpides N.C."/>
            <person name="Klenk H.P."/>
            <person name="Lapidus A."/>
        </authorList>
    </citation>
    <scope>NUCLEOTIDE SEQUENCE [LARGE SCALE GENOMIC DNA]</scope>
    <source>
        <strain evidence="3">DSM 17093 / CIP 108686 / LMG 22925 / RQ-24</strain>
    </source>
</reference>
<evidence type="ECO:0000256" key="1">
    <source>
        <dbReference type="SAM" id="Phobius"/>
    </source>
</evidence>
<keyword evidence="3" id="KW-1185">Reference proteome</keyword>
<feature type="transmembrane region" description="Helical" evidence="1">
    <location>
        <begin position="24"/>
        <end position="42"/>
    </location>
</feature>
<feature type="transmembrane region" description="Helical" evidence="1">
    <location>
        <begin position="48"/>
        <end position="69"/>
    </location>
</feature>